<feature type="compositionally biased region" description="Polar residues" evidence="1">
    <location>
        <begin position="344"/>
        <end position="356"/>
    </location>
</feature>
<protein>
    <recommendedName>
        <fullName evidence="4">ParB/Sulfiredoxin domain-containing protein</fullName>
    </recommendedName>
</protein>
<accession>A0A1N6N281</accession>
<evidence type="ECO:0008006" key="4">
    <source>
        <dbReference type="Google" id="ProtNLM"/>
    </source>
</evidence>
<dbReference type="AlphaFoldDB" id="A0A1N6N281"/>
<dbReference type="InterPro" id="IPR022304">
    <property type="entry name" value="ICE_PFGI_1_ParB"/>
</dbReference>
<gene>
    <name evidence="2" type="ORF">XIS1_980007</name>
</gene>
<reference evidence="3" key="1">
    <citation type="submission" date="2016-12" db="EMBL/GenBank/DDBJ databases">
        <authorList>
            <person name="Gaudriault S."/>
        </authorList>
    </citation>
    <scope>NUCLEOTIDE SEQUENCE [LARGE SCALE GENOMIC DNA]</scope>
    <source>
        <strain evidence="3">HGB1681 (deposited as PTA-6826 in the American Type Culture Collection)</strain>
    </source>
</reference>
<sequence length="531" mass="59192">MMTRQNLSLGNALLQQGRQAVATLNDNPPMAEMPMVLTLDQLRPNPDNPRTGRNPRYDDIKASIKARGLDTVPKVTRDPQGEDVYIFSDGGNTRYQVLSELWQETGDARFYRIHCLFKPWPGRLQCVIGHLAENELRGELSFIEKALGVCKARMLFEAQNQQKITQGELSALLGEAGFPVSRSYISRMEDTVEYLYPWMPNLLNAGLKVPQIRLLLALRQDAEAVWLQHVVSATSEPVCSFGAIFGACCRRFDAPETWSPEMFRDELIGDLLQALSHPQLNYDRWILELDPKESNRRQLFGEQATAVNAVSEQPEKAAPERDDNAERTRASDRGSEPGIIPPSVTRSVQTPETVTSVPDEKPVSSVFSGKKPVLPAHQPDDSPEPARPEAETLAFARTGLEPVSSVWEISPMQDDIDHLQNMVFRLAFELAETQQCENAVMPASDAQSVGYRLAEPLSAQPFALLLLSLSGEMSLTAAPLTLTDLLLGSTLPDGFPLLDDSQTVKFLRLIRLIRRLRELQRRMSPDSPEGP</sequence>
<dbReference type="EMBL" id="FTLG01000245">
    <property type="protein sequence ID" value="SIP75177.1"/>
    <property type="molecule type" value="Genomic_DNA"/>
</dbReference>
<feature type="region of interest" description="Disordered" evidence="1">
    <location>
        <begin position="303"/>
        <end position="389"/>
    </location>
</feature>
<dbReference type="Proteomes" id="UP000196435">
    <property type="component" value="Unassembled WGS sequence"/>
</dbReference>
<name>A0A1N6N281_9GAMM</name>
<dbReference type="SUPFAM" id="SSF110849">
    <property type="entry name" value="ParB/Sulfiredoxin"/>
    <property type="match status" value="1"/>
</dbReference>
<evidence type="ECO:0000256" key="1">
    <source>
        <dbReference type="SAM" id="MobiDB-lite"/>
    </source>
</evidence>
<proteinExistence type="predicted"/>
<evidence type="ECO:0000313" key="2">
    <source>
        <dbReference type="EMBL" id="SIP75177.1"/>
    </source>
</evidence>
<feature type="compositionally biased region" description="Basic and acidic residues" evidence="1">
    <location>
        <begin position="378"/>
        <end position="389"/>
    </location>
</feature>
<dbReference type="NCBIfam" id="TIGR03764">
    <property type="entry name" value="ICE_PFGI_1_parB"/>
    <property type="match status" value="1"/>
</dbReference>
<organism evidence="2 3">
    <name type="scientific">Xenorhabdus innexi</name>
    <dbReference type="NCBI Taxonomy" id="290109"/>
    <lineage>
        <taxon>Bacteria</taxon>
        <taxon>Pseudomonadati</taxon>
        <taxon>Pseudomonadota</taxon>
        <taxon>Gammaproteobacteria</taxon>
        <taxon>Enterobacterales</taxon>
        <taxon>Morganellaceae</taxon>
        <taxon>Xenorhabdus</taxon>
    </lineage>
</organism>
<feature type="compositionally biased region" description="Basic and acidic residues" evidence="1">
    <location>
        <begin position="313"/>
        <end position="335"/>
    </location>
</feature>
<dbReference type="InterPro" id="IPR036086">
    <property type="entry name" value="ParB/Sulfiredoxin_sf"/>
</dbReference>
<evidence type="ECO:0000313" key="3">
    <source>
        <dbReference type="Proteomes" id="UP000196435"/>
    </source>
</evidence>